<proteinExistence type="predicted"/>
<dbReference type="RefSeq" id="WP_058309461.1">
    <property type="nucleotide sequence ID" value="NZ_CYTW01000001.1"/>
</dbReference>
<feature type="transmembrane region" description="Helical" evidence="1">
    <location>
        <begin position="142"/>
        <end position="160"/>
    </location>
</feature>
<dbReference type="Proteomes" id="UP000051870">
    <property type="component" value="Unassembled WGS sequence"/>
</dbReference>
<feature type="transmembrane region" description="Helical" evidence="1">
    <location>
        <begin position="9"/>
        <end position="33"/>
    </location>
</feature>
<keyword evidence="3" id="KW-1185">Reference proteome</keyword>
<dbReference type="Pfam" id="PF09490">
    <property type="entry name" value="CbtA"/>
    <property type="match status" value="1"/>
</dbReference>
<evidence type="ECO:0000313" key="3">
    <source>
        <dbReference type="Proteomes" id="UP000051870"/>
    </source>
</evidence>
<evidence type="ECO:0000313" key="2">
    <source>
        <dbReference type="EMBL" id="CUJ82730.1"/>
    </source>
</evidence>
<dbReference type="NCBIfam" id="TIGR02458">
    <property type="entry name" value="CbtA"/>
    <property type="match status" value="1"/>
</dbReference>
<feature type="transmembrane region" description="Helical" evidence="1">
    <location>
        <begin position="205"/>
        <end position="223"/>
    </location>
</feature>
<protein>
    <submittedName>
        <fullName evidence="2">Cobalt transporter subunit CbtA (Proposed)</fullName>
    </submittedName>
</protein>
<accession>A0A0P1I0D0</accession>
<feature type="transmembrane region" description="Helical" evidence="1">
    <location>
        <begin position="167"/>
        <end position="185"/>
    </location>
</feature>
<feature type="transmembrane region" description="Helical" evidence="1">
    <location>
        <begin position="105"/>
        <end position="122"/>
    </location>
</feature>
<keyword evidence="1" id="KW-0472">Membrane</keyword>
<name>A0A0P1I0D0_9RHOB</name>
<dbReference type="GeneID" id="83879281"/>
<dbReference type="InterPro" id="IPR012666">
    <property type="entry name" value="CbtA_put"/>
</dbReference>
<keyword evidence="1" id="KW-1133">Transmembrane helix</keyword>
<dbReference type="EMBL" id="CYTW01000001">
    <property type="protein sequence ID" value="CUJ82730.1"/>
    <property type="molecule type" value="Genomic_DNA"/>
</dbReference>
<dbReference type="AlphaFoldDB" id="A0A0P1I0D0"/>
<dbReference type="STRING" id="1715693.PH7735_00182"/>
<gene>
    <name evidence="2" type="ORF">PH7735_00182</name>
</gene>
<reference evidence="3" key="1">
    <citation type="submission" date="2015-09" db="EMBL/GenBank/DDBJ databases">
        <authorList>
            <person name="Rodrigo-Torres Lidia"/>
            <person name="Arahal R.David."/>
        </authorList>
    </citation>
    <scope>NUCLEOTIDE SEQUENCE [LARGE SCALE GENOMIC DNA]</scope>
    <source>
        <strain evidence="3">CECT 7735</strain>
    </source>
</reference>
<evidence type="ECO:0000256" key="1">
    <source>
        <dbReference type="SAM" id="Phobius"/>
    </source>
</evidence>
<keyword evidence="1" id="KW-0812">Transmembrane</keyword>
<organism evidence="2 3">
    <name type="scientific">Shimia thalassica</name>
    <dbReference type="NCBI Taxonomy" id="1715693"/>
    <lineage>
        <taxon>Bacteria</taxon>
        <taxon>Pseudomonadati</taxon>
        <taxon>Pseudomonadota</taxon>
        <taxon>Alphaproteobacteria</taxon>
        <taxon>Rhodobacterales</taxon>
        <taxon>Roseobacteraceae</taxon>
    </lineage>
</organism>
<feature type="transmembrane region" description="Helical" evidence="1">
    <location>
        <begin position="72"/>
        <end position="93"/>
    </location>
</feature>
<sequence length="229" mass="24318">MTKNLVSSAVFAGLIAGLIAALLQFVFVIPLLLEGELYEGGERVHFLVDGMTQSEKGSPALGNDWARHLMTIGFNAVTYTGYGLLLLVAMGVARERTGTQITAKNGLIWGLCGFIAIQLAPAMGLPPELPGTPAAELAPRQMWWFLTIIASVIGLLVIAFGRGVAMLLVGIAILLLPHIIGAPHLDTYFGIAPPELSAEFVTVSMGVAAVGWTLLGYFAAYFFERGETA</sequence>